<evidence type="ECO:0000256" key="5">
    <source>
        <dbReference type="ARBA" id="ARBA00022692"/>
    </source>
</evidence>
<dbReference type="AlphaFoldDB" id="A0A6S6XZC5"/>
<feature type="transmembrane region" description="Helical" evidence="8">
    <location>
        <begin position="52"/>
        <end position="73"/>
    </location>
</feature>
<dbReference type="Proteomes" id="UP000515733">
    <property type="component" value="Chromosome"/>
</dbReference>
<keyword evidence="7 8" id="KW-0472">Membrane</keyword>
<dbReference type="RefSeq" id="WP_145771897.1">
    <property type="nucleotide sequence ID" value="NZ_LR778301.1"/>
</dbReference>
<protein>
    <recommendedName>
        <fullName evidence="8">Nickel/cobalt efflux system</fullName>
    </recommendedName>
</protein>
<keyword evidence="10" id="KW-1185">Reference proteome</keyword>
<organism evidence="9 10">
    <name type="scientific">Denitratisoma oestradiolicum</name>
    <dbReference type="NCBI Taxonomy" id="311182"/>
    <lineage>
        <taxon>Bacteria</taxon>
        <taxon>Pseudomonadati</taxon>
        <taxon>Pseudomonadota</taxon>
        <taxon>Betaproteobacteria</taxon>
        <taxon>Nitrosomonadales</taxon>
        <taxon>Sterolibacteriaceae</taxon>
        <taxon>Denitratisoma</taxon>
    </lineage>
</organism>
<keyword evidence="6 8" id="KW-1133">Transmembrane helix</keyword>
<evidence type="ECO:0000256" key="7">
    <source>
        <dbReference type="ARBA" id="ARBA00023136"/>
    </source>
</evidence>
<evidence type="ECO:0000313" key="10">
    <source>
        <dbReference type="Proteomes" id="UP000515733"/>
    </source>
</evidence>
<dbReference type="GO" id="GO:0005886">
    <property type="term" value="C:plasma membrane"/>
    <property type="evidence" value="ECO:0007669"/>
    <property type="project" value="UniProtKB-SubCell"/>
</dbReference>
<dbReference type="InterPro" id="IPR004688">
    <property type="entry name" value="Ni/Co_transpt"/>
</dbReference>
<evidence type="ECO:0000256" key="1">
    <source>
        <dbReference type="ARBA" id="ARBA00004127"/>
    </source>
</evidence>
<keyword evidence="4" id="KW-0533">Nickel</keyword>
<evidence type="ECO:0000256" key="8">
    <source>
        <dbReference type="RuleBase" id="RU362101"/>
    </source>
</evidence>
<dbReference type="GO" id="GO:0015099">
    <property type="term" value="F:nickel cation transmembrane transporter activity"/>
    <property type="evidence" value="ECO:0007669"/>
    <property type="project" value="UniProtKB-UniRule"/>
</dbReference>
<evidence type="ECO:0000256" key="2">
    <source>
        <dbReference type="ARBA" id="ARBA00010892"/>
    </source>
</evidence>
<proteinExistence type="inferred from homology"/>
<gene>
    <name evidence="9" type="ORF">DENOEST_1087</name>
</gene>
<comment type="subcellular location">
    <subcellularLocation>
        <location evidence="8">Cell membrane</location>
        <topology evidence="8">Multi-pass membrane protein</topology>
    </subcellularLocation>
    <subcellularLocation>
        <location evidence="1">Endomembrane system</location>
        <topology evidence="1">Multi-pass membrane protein</topology>
    </subcellularLocation>
</comment>
<feature type="transmembrane region" description="Helical" evidence="8">
    <location>
        <begin position="135"/>
        <end position="158"/>
    </location>
</feature>
<reference evidence="9 10" key="1">
    <citation type="submission" date="2020-03" db="EMBL/GenBank/DDBJ databases">
        <authorList>
            <consortium name="Genoscope - CEA"/>
            <person name="William W."/>
        </authorList>
    </citation>
    <scope>NUCLEOTIDE SEQUENCE [LARGE SCALE GENOMIC DNA]</scope>
    <source>
        <strain evidence="10">DSM 16959</strain>
    </source>
</reference>
<evidence type="ECO:0000256" key="6">
    <source>
        <dbReference type="ARBA" id="ARBA00022989"/>
    </source>
</evidence>
<dbReference type="GO" id="GO:0012505">
    <property type="term" value="C:endomembrane system"/>
    <property type="evidence" value="ECO:0007669"/>
    <property type="project" value="UniProtKB-SubCell"/>
</dbReference>
<evidence type="ECO:0000256" key="3">
    <source>
        <dbReference type="ARBA" id="ARBA00022448"/>
    </source>
</evidence>
<feature type="transmembrane region" description="Helical" evidence="8">
    <location>
        <begin position="207"/>
        <end position="230"/>
    </location>
</feature>
<feature type="transmembrane region" description="Helical" evidence="8">
    <location>
        <begin position="85"/>
        <end position="102"/>
    </location>
</feature>
<dbReference type="PANTHER" id="PTHR31611:SF0">
    <property type="entry name" value="HIGH-AFFINITY NICKEL TRANSPORT PROTEIN NIC1"/>
    <property type="match status" value="1"/>
</dbReference>
<feature type="transmembrane region" description="Helical" evidence="8">
    <location>
        <begin position="170"/>
        <end position="195"/>
    </location>
</feature>
<evidence type="ECO:0000256" key="4">
    <source>
        <dbReference type="ARBA" id="ARBA00022596"/>
    </source>
</evidence>
<name>A0A6S6XZC5_9PROT</name>
<comment type="similarity">
    <text evidence="2 8">Belongs to the NiCoT transporter (TC 2.A.52) family.</text>
</comment>
<keyword evidence="5 8" id="KW-0812">Transmembrane</keyword>
<dbReference type="EMBL" id="LR778301">
    <property type="protein sequence ID" value="CAB1368252.1"/>
    <property type="molecule type" value="Genomic_DNA"/>
</dbReference>
<dbReference type="InterPro" id="IPR011541">
    <property type="entry name" value="Ni/Co_transpt_high_affinity"/>
</dbReference>
<keyword evidence="3 8" id="KW-0813">Transport</keyword>
<dbReference type="Pfam" id="PF03824">
    <property type="entry name" value="NicO"/>
    <property type="match status" value="1"/>
</dbReference>
<dbReference type="PANTHER" id="PTHR31611">
    <property type="entry name" value="HIGH-AFFINITY NICKEL TRANSPORT PROTEIN NIC1"/>
    <property type="match status" value="1"/>
</dbReference>
<dbReference type="KEGG" id="doe:DENOEST_1087"/>
<feature type="transmembrane region" description="Helical" evidence="8">
    <location>
        <begin position="242"/>
        <end position="262"/>
    </location>
</feature>
<sequence length="270" mass="28480">MIDLSQGFFSLCLLAFVLGMKHGLDPDHLATIDGMTRFNAAGRPALARRCGILFSLGHGSVVISIALSVSLLAETWVAPEWLETTGVWISISFLAALGWMNLHAVLLTPKNEVVVPVGLKGRLLGQLQNSDRPGLIALVGALFALSFDTISQAALFAVAGSHYGGSHHAITLGLLFTTGMLVTDGLNGLFIYRLINRSSRSSALSSRVIGTSIGIISLAIAALGVAKFVSPQVGQWTDGRELSMGIAVTLVLLFSIAAIPAMPRFSGQEK</sequence>
<evidence type="ECO:0000313" key="9">
    <source>
        <dbReference type="EMBL" id="CAB1368252.1"/>
    </source>
</evidence>
<dbReference type="OrthoDB" id="9776706at2"/>
<accession>A0A6S6XZC5</accession>